<evidence type="ECO:0000256" key="1">
    <source>
        <dbReference type="ARBA" id="ARBA00022448"/>
    </source>
</evidence>
<dbReference type="GO" id="GO:0016887">
    <property type="term" value="F:ATP hydrolysis activity"/>
    <property type="evidence" value="ECO:0007669"/>
    <property type="project" value="InterPro"/>
</dbReference>
<keyword evidence="3 5" id="KW-0067">ATP-binding</keyword>
<name>A0A5C5UMF9_9CORY</name>
<dbReference type="Gene3D" id="3.40.50.300">
    <property type="entry name" value="P-loop containing nucleotide triphosphate hydrolases"/>
    <property type="match status" value="1"/>
</dbReference>
<evidence type="ECO:0000313" key="6">
    <source>
        <dbReference type="Proteomes" id="UP000320791"/>
    </source>
</evidence>
<dbReference type="SUPFAM" id="SSF52540">
    <property type="entry name" value="P-loop containing nucleoside triphosphate hydrolases"/>
    <property type="match status" value="1"/>
</dbReference>
<protein>
    <submittedName>
        <fullName evidence="5">ATP-binding cassette domain-containing protein</fullName>
    </submittedName>
</protein>
<comment type="caution">
    <text evidence="5">The sequence shown here is derived from an EMBL/GenBank/DDBJ whole genome shotgun (WGS) entry which is preliminary data.</text>
</comment>
<dbReference type="InterPro" id="IPR017871">
    <property type="entry name" value="ABC_transporter-like_CS"/>
</dbReference>
<dbReference type="PANTHER" id="PTHR43776:SF8">
    <property type="entry name" value="ABC TRANSPORTER, ATP-BINDING PROTEIN"/>
    <property type="match status" value="1"/>
</dbReference>
<dbReference type="InterPro" id="IPR003439">
    <property type="entry name" value="ABC_transporter-like_ATP-bd"/>
</dbReference>
<evidence type="ECO:0000256" key="2">
    <source>
        <dbReference type="ARBA" id="ARBA00022741"/>
    </source>
</evidence>
<evidence type="ECO:0000256" key="3">
    <source>
        <dbReference type="ARBA" id="ARBA00022840"/>
    </source>
</evidence>
<keyword evidence="1" id="KW-0813">Transport</keyword>
<dbReference type="Proteomes" id="UP000320791">
    <property type="component" value="Unassembled WGS sequence"/>
</dbReference>
<dbReference type="PANTHER" id="PTHR43776">
    <property type="entry name" value="TRANSPORT ATP-BINDING PROTEIN"/>
    <property type="match status" value="1"/>
</dbReference>
<dbReference type="InterPro" id="IPR003593">
    <property type="entry name" value="AAA+_ATPase"/>
</dbReference>
<feature type="domain" description="ABC transporter" evidence="4">
    <location>
        <begin position="2"/>
        <end position="218"/>
    </location>
</feature>
<evidence type="ECO:0000259" key="4">
    <source>
        <dbReference type="PROSITE" id="PS50893"/>
    </source>
</evidence>
<gene>
    <name evidence="5" type="ORF">FRX94_03240</name>
</gene>
<dbReference type="PROSITE" id="PS50893">
    <property type="entry name" value="ABC_TRANSPORTER_2"/>
    <property type="match status" value="1"/>
</dbReference>
<dbReference type="PROSITE" id="PS00211">
    <property type="entry name" value="ABC_TRANSPORTER_1"/>
    <property type="match status" value="1"/>
</dbReference>
<accession>A0A5C5UMF9</accession>
<keyword evidence="2" id="KW-0547">Nucleotide-binding</keyword>
<reference evidence="5 6" key="1">
    <citation type="submission" date="2019-08" db="EMBL/GenBank/DDBJ databases">
        <authorList>
            <person name="Lei W."/>
        </authorList>
    </citation>
    <scope>NUCLEOTIDE SEQUENCE [LARGE SCALE GENOMIC DNA]</scope>
    <source>
        <strain evidence="5 6">CCUG 58627</strain>
    </source>
</reference>
<dbReference type="GO" id="GO:0005524">
    <property type="term" value="F:ATP binding"/>
    <property type="evidence" value="ECO:0007669"/>
    <property type="project" value="UniProtKB-KW"/>
</dbReference>
<dbReference type="GO" id="GO:0055085">
    <property type="term" value="P:transmembrane transport"/>
    <property type="evidence" value="ECO:0007669"/>
    <property type="project" value="UniProtKB-ARBA"/>
</dbReference>
<dbReference type="OrthoDB" id="8036461at2"/>
<dbReference type="InterPro" id="IPR027417">
    <property type="entry name" value="P-loop_NTPase"/>
</dbReference>
<sequence length="242" mass="25812">MITFDHASKKPGIVDASLNIQAKEKVAIIGRSGSGKTTLLRLICGWLQPESGSITAPGRSEFAYIPQDLDASLNPAMHISDIVLEPVVIAKGDVAAAKQALPELLDSLGLPADTAQRKPRELSGGQRQRVGIARALIAKPSVIYADEALSALDSAASKLVMELFARPDLTVLLVTHDLFAAERFAQRFLMLDAGRIVEDLPIERLWDPSDATEVRLSFIAAETLLERGHAAAAAASRSGGDL</sequence>
<dbReference type="EMBL" id="VOHM01000005">
    <property type="protein sequence ID" value="TWT26872.1"/>
    <property type="molecule type" value="Genomic_DNA"/>
</dbReference>
<keyword evidence="6" id="KW-1185">Reference proteome</keyword>
<organism evidence="5 6">
    <name type="scientific">Corynebacterium canis</name>
    <dbReference type="NCBI Taxonomy" id="679663"/>
    <lineage>
        <taxon>Bacteria</taxon>
        <taxon>Bacillati</taxon>
        <taxon>Actinomycetota</taxon>
        <taxon>Actinomycetes</taxon>
        <taxon>Mycobacteriales</taxon>
        <taxon>Corynebacteriaceae</taxon>
        <taxon>Corynebacterium</taxon>
    </lineage>
</organism>
<dbReference type="Pfam" id="PF00005">
    <property type="entry name" value="ABC_tran"/>
    <property type="match status" value="1"/>
</dbReference>
<dbReference type="RefSeq" id="WP_146323690.1">
    <property type="nucleotide sequence ID" value="NZ_BAABLR010000015.1"/>
</dbReference>
<evidence type="ECO:0000313" key="5">
    <source>
        <dbReference type="EMBL" id="TWT26872.1"/>
    </source>
</evidence>
<dbReference type="SMART" id="SM00382">
    <property type="entry name" value="AAA"/>
    <property type="match status" value="1"/>
</dbReference>
<dbReference type="InterPro" id="IPR050319">
    <property type="entry name" value="ABC_transp_ATP-bind"/>
</dbReference>
<dbReference type="AlphaFoldDB" id="A0A5C5UMF9"/>
<proteinExistence type="predicted"/>